<organism evidence="1 2">
    <name type="scientific">Candidatus Dojkabacteria bacterium</name>
    <dbReference type="NCBI Taxonomy" id="2099670"/>
    <lineage>
        <taxon>Bacteria</taxon>
        <taxon>Candidatus Dojkabacteria</taxon>
    </lineage>
</organism>
<keyword evidence="1" id="KW-0418">Kinase</keyword>
<dbReference type="Gene3D" id="3.30.2130.10">
    <property type="entry name" value="VC0802-like"/>
    <property type="match status" value="1"/>
</dbReference>
<comment type="caution">
    <text evidence="1">The sequence shown here is derived from an EMBL/GenBank/DDBJ whole genome shotgun (WGS) entry which is preliminary data.</text>
</comment>
<accession>A0A955L7U4</accession>
<keyword evidence="1" id="KW-0808">Transferase</keyword>
<protein>
    <submittedName>
        <fullName evidence="1">Aspartate kinase</fullName>
    </submittedName>
</protein>
<reference evidence="1" key="1">
    <citation type="submission" date="2020-04" db="EMBL/GenBank/DDBJ databases">
        <authorList>
            <person name="Zhang T."/>
        </authorList>
    </citation>
    <scope>NUCLEOTIDE SEQUENCE</scope>
    <source>
        <strain evidence="1">HKST-UBA11</strain>
    </source>
</reference>
<dbReference type="CDD" id="cd04868">
    <property type="entry name" value="ACT_AK-like"/>
    <property type="match status" value="1"/>
</dbReference>
<proteinExistence type="predicted"/>
<reference evidence="1" key="2">
    <citation type="journal article" date="2021" name="Microbiome">
        <title>Successional dynamics and alternative stable states in a saline activated sludge microbial community over 9 years.</title>
        <authorList>
            <person name="Wang Y."/>
            <person name="Ye J."/>
            <person name="Ju F."/>
            <person name="Liu L."/>
            <person name="Boyd J.A."/>
            <person name="Deng Y."/>
            <person name="Parks D.H."/>
            <person name="Jiang X."/>
            <person name="Yin X."/>
            <person name="Woodcroft B.J."/>
            <person name="Tyson G.W."/>
            <person name="Hugenholtz P."/>
            <person name="Polz M.F."/>
            <person name="Zhang T."/>
        </authorList>
    </citation>
    <scope>NUCLEOTIDE SEQUENCE</scope>
    <source>
        <strain evidence="1">HKST-UBA11</strain>
    </source>
</reference>
<name>A0A955L7U4_9BACT</name>
<dbReference type="EMBL" id="JAGQLH010000007">
    <property type="protein sequence ID" value="MCA9385201.1"/>
    <property type="molecule type" value="Genomic_DNA"/>
</dbReference>
<dbReference type="AlphaFoldDB" id="A0A955L7U4"/>
<sequence length="222" mass="24891">MVTIAEVVEKIIRKSPYLEEGLTKELINLSALAREIQPEVQSLLIKDVQVGAIVMALKRLKPKLAIKTIRPRDYIKQIGDLTVKSNLVEYTFKNSRNLISKEKELLELLSDKTDSFITISQGVQETTIIVNKSLTEDVKRIFEGEEVILNLTNLSSITLKLPASNVEVPGVYYSILKAIAWNGINIIDAVSTSNEVTIIFRNADIDKAFSILKRITDNNGDY</sequence>
<dbReference type="GO" id="GO:0016301">
    <property type="term" value="F:kinase activity"/>
    <property type="evidence" value="ECO:0007669"/>
    <property type="project" value="UniProtKB-KW"/>
</dbReference>
<dbReference type="Proteomes" id="UP000754563">
    <property type="component" value="Unassembled WGS sequence"/>
</dbReference>
<evidence type="ECO:0000313" key="1">
    <source>
        <dbReference type="EMBL" id="MCA9385201.1"/>
    </source>
</evidence>
<evidence type="ECO:0000313" key="2">
    <source>
        <dbReference type="Proteomes" id="UP000754563"/>
    </source>
</evidence>
<gene>
    <name evidence="1" type="ORF">KC717_00975</name>
</gene>